<feature type="domain" description="Helicase C-terminal" evidence="10">
    <location>
        <begin position="217"/>
        <end position="378"/>
    </location>
</feature>
<evidence type="ECO:0000259" key="11">
    <source>
        <dbReference type="PROSITE" id="PS51195"/>
    </source>
</evidence>
<dbReference type="PROSITE" id="PS51192">
    <property type="entry name" value="HELICASE_ATP_BIND_1"/>
    <property type="match status" value="1"/>
</dbReference>
<evidence type="ECO:0000259" key="10">
    <source>
        <dbReference type="PROSITE" id="PS51194"/>
    </source>
</evidence>
<feature type="compositionally biased region" description="Basic and acidic residues" evidence="8">
    <location>
        <begin position="429"/>
        <end position="485"/>
    </location>
</feature>
<dbReference type="Proteomes" id="UP000644507">
    <property type="component" value="Unassembled WGS sequence"/>
</dbReference>
<dbReference type="InterPro" id="IPR005580">
    <property type="entry name" value="DbpA/CsdA_RNA-bd_dom"/>
</dbReference>
<feature type="domain" description="Helicase ATP-binding" evidence="9">
    <location>
        <begin position="35"/>
        <end position="206"/>
    </location>
</feature>
<dbReference type="GO" id="GO:0005829">
    <property type="term" value="C:cytosol"/>
    <property type="evidence" value="ECO:0007669"/>
    <property type="project" value="TreeGrafter"/>
</dbReference>
<keyword evidence="3 7" id="KW-0378">Hydrolase</keyword>
<dbReference type="CDD" id="cd18787">
    <property type="entry name" value="SF2_C_DEAD"/>
    <property type="match status" value="1"/>
</dbReference>
<keyword evidence="4 7" id="KW-0347">Helicase</keyword>
<feature type="region of interest" description="Disordered" evidence="8">
    <location>
        <begin position="566"/>
        <end position="592"/>
    </location>
</feature>
<dbReference type="GO" id="GO:0005524">
    <property type="term" value="F:ATP binding"/>
    <property type="evidence" value="ECO:0007669"/>
    <property type="project" value="UniProtKB-KW"/>
</dbReference>
<dbReference type="RefSeq" id="WP_189574131.1">
    <property type="nucleotide sequence ID" value="NZ_BMXI01000023.1"/>
</dbReference>
<dbReference type="Pfam" id="PF00270">
    <property type="entry name" value="DEAD"/>
    <property type="match status" value="1"/>
</dbReference>
<dbReference type="GO" id="GO:0003724">
    <property type="term" value="F:RNA helicase activity"/>
    <property type="evidence" value="ECO:0007669"/>
    <property type="project" value="UniProtKB-EC"/>
</dbReference>
<dbReference type="PANTHER" id="PTHR47963">
    <property type="entry name" value="DEAD-BOX ATP-DEPENDENT RNA HELICASE 47, MITOCHONDRIAL"/>
    <property type="match status" value="1"/>
</dbReference>
<reference evidence="12" key="2">
    <citation type="submission" date="2020-09" db="EMBL/GenBank/DDBJ databases">
        <authorList>
            <person name="Sun Q."/>
            <person name="Kim S."/>
        </authorList>
    </citation>
    <scope>NUCLEOTIDE SEQUENCE</scope>
    <source>
        <strain evidence="12">KCTC 12988</strain>
    </source>
</reference>
<dbReference type="Pfam" id="PF03880">
    <property type="entry name" value="DbpA"/>
    <property type="match status" value="1"/>
</dbReference>
<evidence type="ECO:0000256" key="5">
    <source>
        <dbReference type="ARBA" id="ARBA00022840"/>
    </source>
</evidence>
<dbReference type="AlphaFoldDB" id="A0A918U259"/>
<protein>
    <recommendedName>
        <fullName evidence="1">RNA helicase</fullName>
        <ecNumber evidence="1">3.6.4.13</ecNumber>
    </recommendedName>
</protein>
<keyword evidence="13" id="KW-1185">Reference proteome</keyword>
<evidence type="ECO:0000256" key="6">
    <source>
        <dbReference type="PROSITE-ProRule" id="PRU00552"/>
    </source>
</evidence>
<gene>
    <name evidence="12" type="primary">cshA</name>
    <name evidence="12" type="ORF">GCM10007100_38680</name>
</gene>
<dbReference type="CDD" id="cd12252">
    <property type="entry name" value="RRM_DbpA"/>
    <property type="match status" value="1"/>
</dbReference>
<dbReference type="SMART" id="SM00490">
    <property type="entry name" value="HELICc"/>
    <property type="match status" value="1"/>
</dbReference>
<dbReference type="EMBL" id="BMXI01000023">
    <property type="protein sequence ID" value="GHC67009.1"/>
    <property type="molecule type" value="Genomic_DNA"/>
</dbReference>
<dbReference type="EC" id="3.6.4.13" evidence="1"/>
<dbReference type="PROSITE" id="PS51194">
    <property type="entry name" value="HELICASE_CTER"/>
    <property type="match status" value="1"/>
</dbReference>
<dbReference type="InterPro" id="IPR000629">
    <property type="entry name" value="RNA-helicase_DEAD-box_CS"/>
</dbReference>
<dbReference type="InterPro" id="IPR050547">
    <property type="entry name" value="DEAD_box_RNA_helicases"/>
</dbReference>
<keyword evidence="2 7" id="KW-0547">Nucleotide-binding</keyword>
<feature type="domain" description="DEAD-box RNA helicase Q" evidence="11">
    <location>
        <begin position="4"/>
        <end position="32"/>
    </location>
</feature>
<dbReference type="PROSITE" id="PS51195">
    <property type="entry name" value="Q_MOTIF"/>
    <property type="match status" value="1"/>
</dbReference>
<proteinExistence type="inferred from homology"/>
<keyword evidence="5 7" id="KW-0067">ATP-binding</keyword>
<evidence type="ECO:0000256" key="4">
    <source>
        <dbReference type="ARBA" id="ARBA00022806"/>
    </source>
</evidence>
<dbReference type="GO" id="GO:0033592">
    <property type="term" value="F:RNA strand annealing activity"/>
    <property type="evidence" value="ECO:0007669"/>
    <property type="project" value="TreeGrafter"/>
</dbReference>
<dbReference type="InterPro" id="IPR012677">
    <property type="entry name" value="Nucleotide-bd_a/b_plait_sf"/>
</dbReference>
<accession>A0A918U259</accession>
<dbReference type="InterPro" id="IPR001650">
    <property type="entry name" value="Helicase_C-like"/>
</dbReference>
<evidence type="ECO:0000256" key="8">
    <source>
        <dbReference type="SAM" id="MobiDB-lite"/>
    </source>
</evidence>
<dbReference type="InterPro" id="IPR044742">
    <property type="entry name" value="DEAD/DEAH_RhlB"/>
</dbReference>
<dbReference type="GO" id="GO:0016787">
    <property type="term" value="F:hydrolase activity"/>
    <property type="evidence" value="ECO:0007669"/>
    <property type="project" value="UniProtKB-KW"/>
</dbReference>
<evidence type="ECO:0000256" key="3">
    <source>
        <dbReference type="ARBA" id="ARBA00022801"/>
    </source>
</evidence>
<evidence type="ECO:0000256" key="2">
    <source>
        <dbReference type="ARBA" id="ARBA00022741"/>
    </source>
</evidence>
<dbReference type="PANTHER" id="PTHR47963:SF8">
    <property type="entry name" value="ATP-DEPENDENT RNA HELICASE DEAD"/>
    <property type="match status" value="1"/>
</dbReference>
<dbReference type="GO" id="GO:0005840">
    <property type="term" value="C:ribosome"/>
    <property type="evidence" value="ECO:0007669"/>
    <property type="project" value="TreeGrafter"/>
</dbReference>
<dbReference type="InterPro" id="IPR027417">
    <property type="entry name" value="P-loop_NTPase"/>
</dbReference>
<dbReference type="Gene3D" id="3.40.50.300">
    <property type="entry name" value="P-loop containing nucleotide triphosphate hydrolases"/>
    <property type="match status" value="2"/>
</dbReference>
<name>A0A918U259_9BACT</name>
<dbReference type="PROSITE" id="PS00039">
    <property type="entry name" value="DEAD_ATP_HELICASE"/>
    <property type="match status" value="1"/>
</dbReference>
<evidence type="ECO:0000256" key="1">
    <source>
        <dbReference type="ARBA" id="ARBA00012552"/>
    </source>
</evidence>
<reference evidence="12" key="1">
    <citation type="journal article" date="2014" name="Int. J. Syst. Evol. Microbiol.">
        <title>Complete genome sequence of Corynebacterium casei LMG S-19264T (=DSM 44701T), isolated from a smear-ripened cheese.</title>
        <authorList>
            <consortium name="US DOE Joint Genome Institute (JGI-PGF)"/>
            <person name="Walter F."/>
            <person name="Albersmeier A."/>
            <person name="Kalinowski J."/>
            <person name="Ruckert C."/>
        </authorList>
    </citation>
    <scope>NUCLEOTIDE SEQUENCE</scope>
    <source>
        <strain evidence="12">KCTC 12988</strain>
    </source>
</reference>
<feature type="region of interest" description="Disordered" evidence="8">
    <location>
        <begin position="429"/>
        <end position="489"/>
    </location>
</feature>
<dbReference type="GO" id="GO:0009409">
    <property type="term" value="P:response to cold"/>
    <property type="evidence" value="ECO:0007669"/>
    <property type="project" value="TreeGrafter"/>
</dbReference>
<evidence type="ECO:0000313" key="13">
    <source>
        <dbReference type="Proteomes" id="UP000644507"/>
    </source>
</evidence>
<evidence type="ECO:0000256" key="7">
    <source>
        <dbReference type="RuleBase" id="RU000492"/>
    </source>
</evidence>
<comment type="caution">
    <text evidence="12">The sequence shown here is derived from an EMBL/GenBank/DDBJ whole genome shotgun (WGS) entry which is preliminary data.</text>
</comment>
<feature type="short sequence motif" description="Q motif" evidence="6">
    <location>
        <begin position="4"/>
        <end position="32"/>
    </location>
</feature>
<organism evidence="12 13">
    <name type="scientific">Roseibacillus persicicus</name>
    <dbReference type="NCBI Taxonomy" id="454148"/>
    <lineage>
        <taxon>Bacteria</taxon>
        <taxon>Pseudomonadati</taxon>
        <taxon>Verrucomicrobiota</taxon>
        <taxon>Verrucomicrobiia</taxon>
        <taxon>Verrucomicrobiales</taxon>
        <taxon>Verrucomicrobiaceae</taxon>
        <taxon>Roseibacillus</taxon>
    </lineage>
</organism>
<dbReference type="SMART" id="SM00487">
    <property type="entry name" value="DEXDc"/>
    <property type="match status" value="1"/>
</dbReference>
<dbReference type="InterPro" id="IPR011545">
    <property type="entry name" value="DEAD/DEAH_box_helicase_dom"/>
</dbReference>
<dbReference type="Gene3D" id="3.30.70.330">
    <property type="match status" value="1"/>
</dbReference>
<dbReference type="InterPro" id="IPR014001">
    <property type="entry name" value="Helicase_ATP-bd"/>
</dbReference>
<dbReference type="CDD" id="cd00268">
    <property type="entry name" value="DEADc"/>
    <property type="match status" value="1"/>
</dbReference>
<comment type="similarity">
    <text evidence="7">Belongs to the DEAD box helicase family.</text>
</comment>
<dbReference type="SUPFAM" id="SSF52540">
    <property type="entry name" value="P-loop containing nucleoside triphosphate hydrolases"/>
    <property type="match status" value="1"/>
</dbReference>
<dbReference type="Pfam" id="PF00271">
    <property type="entry name" value="Helicase_C"/>
    <property type="match status" value="1"/>
</dbReference>
<dbReference type="InterPro" id="IPR014014">
    <property type="entry name" value="RNA_helicase_DEAD_Q_motif"/>
</dbReference>
<evidence type="ECO:0000259" key="9">
    <source>
        <dbReference type="PROSITE" id="PS51192"/>
    </source>
</evidence>
<feature type="compositionally biased region" description="Basic residues" evidence="8">
    <location>
        <begin position="580"/>
        <end position="592"/>
    </location>
</feature>
<evidence type="ECO:0000313" key="12">
    <source>
        <dbReference type="EMBL" id="GHC67009.1"/>
    </source>
</evidence>
<sequence>MSELSFQELGLPENLLQAVKGLGYENPSAIQASAIPAAMTGEDLIGLSQTGSGKTAAFALPVLARIDLADESPQALIVCPTRELANQVCEEVHDLAKFMPGFRALPVYGGAPIDRQLRALRKGVHVIVGTPGRLQDHLRRGTFDPKNIRTVVLDEADRMLDMGFREEMEELLSEMPDEHQTLFFSATMNKAVGGLIRKFGNNPRTIEIERKTLTVEAIEQVSYEVRNRSRVEVLSRILDMDEPRLAVVFCNTRRVVDEVTETLNARGYSADRLHGDISQDQRERTLARFRKGTVEVLVATDVAARGIDIDEIDLVANYDLPQDPEDYVHRIGRTGRAGRKGRAVTFVYGRDIYRLQNVERYTKQRIPRGRIPSLEEVGGKIADQLFESVREKLEAGEWKDYSEQIDRLLDQGHTGTDIASVLFNMLSEKSGREGQEIDEDRPGRRREREPRDRGGEMGGDRRERNVRGDRGERNERGPRRSRDDSGEAEQGMTRLFLNMGKALHLQPKDIAGLLYNEANLPPGSVGRIHMFPKHCLIEVRSDVVEDAIAVSKDAKLRGKPFRLDFDKNTGAPGGIDGGHGGKKPYRGQGGRR</sequence>